<protein>
    <submittedName>
        <fullName evidence="1">Uncharacterized protein</fullName>
    </submittedName>
</protein>
<sequence length="46" mass="5591">RHLLKNICVELRATTLKINQHISHNLFRMLTKFHLILNLQMKPHFQ</sequence>
<feature type="non-terminal residue" evidence="1">
    <location>
        <position position="46"/>
    </location>
</feature>
<accession>A0A087UCF4</accession>
<dbReference type="EMBL" id="KK119202">
    <property type="protein sequence ID" value="KFM75043.1"/>
    <property type="molecule type" value="Genomic_DNA"/>
</dbReference>
<dbReference type="Proteomes" id="UP000054359">
    <property type="component" value="Unassembled WGS sequence"/>
</dbReference>
<reference evidence="1 2" key="1">
    <citation type="submission" date="2013-11" db="EMBL/GenBank/DDBJ databases">
        <title>Genome sequencing of Stegodyphus mimosarum.</title>
        <authorList>
            <person name="Bechsgaard J."/>
        </authorList>
    </citation>
    <scope>NUCLEOTIDE SEQUENCE [LARGE SCALE GENOMIC DNA]</scope>
</reference>
<evidence type="ECO:0000313" key="2">
    <source>
        <dbReference type="Proteomes" id="UP000054359"/>
    </source>
</evidence>
<feature type="non-terminal residue" evidence="1">
    <location>
        <position position="1"/>
    </location>
</feature>
<dbReference type="AlphaFoldDB" id="A0A087UCF4"/>
<proteinExistence type="predicted"/>
<gene>
    <name evidence="1" type="ORF">X975_08352</name>
</gene>
<keyword evidence="2" id="KW-1185">Reference proteome</keyword>
<organism evidence="1 2">
    <name type="scientific">Stegodyphus mimosarum</name>
    <name type="common">African social velvet spider</name>
    <dbReference type="NCBI Taxonomy" id="407821"/>
    <lineage>
        <taxon>Eukaryota</taxon>
        <taxon>Metazoa</taxon>
        <taxon>Ecdysozoa</taxon>
        <taxon>Arthropoda</taxon>
        <taxon>Chelicerata</taxon>
        <taxon>Arachnida</taxon>
        <taxon>Araneae</taxon>
        <taxon>Araneomorphae</taxon>
        <taxon>Entelegynae</taxon>
        <taxon>Eresoidea</taxon>
        <taxon>Eresidae</taxon>
        <taxon>Stegodyphus</taxon>
    </lineage>
</organism>
<name>A0A087UCF4_STEMI</name>
<evidence type="ECO:0000313" key="1">
    <source>
        <dbReference type="EMBL" id="KFM75043.1"/>
    </source>
</evidence>